<dbReference type="Proteomes" id="UP001139031">
    <property type="component" value="Unassembled WGS sequence"/>
</dbReference>
<accession>A0ABS7TNP4</accession>
<evidence type="ECO:0000313" key="2">
    <source>
        <dbReference type="Proteomes" id="UP001139031"/>
    </source>
</evidence>
<organism evidence="1 2">
    <name type="scientific">Nannocystis pusilla</name>
    <dbReference type="NCBI Taxonomy" id="889268"/>
    <lineage>
        <taxon>Bacteria</taxon>
        <taxon>Pseudomonadati</taxon>
        <taxon>Myxococcota</taxon>
        <taxon>Polyangia</taxon>
        <taxon>Nannocystales</taxon>
        <taxon>Nannocystaceae</taxon>
        <taxon>Nannocystis</taxon>
    </lineage>
</organism>
<evidence type="ECO:0000313" key="1">
    <source>
        <dbReference type="EMBL" id="MBZ5709849.1"/>
    </source>
</evidence>
<dbReference type="RefSeq" id="WP_224191621.1">
    <property type="nucleotide sequence ID" value="NZ_JAIRAU010000009.1"/>
</dbReference>
<comment type="caution">
    <text evidence="1">The sequence shown here is derived from an EMBL/GenBank/DDBJ whole genome shotgun (WGS) entry which is preliminary data.</text>
</comment>
<name>A0ABS7TNP4_9BACT</name>
<dbReference type="EMBL" id="JAIRAU010000009">
    <property type="protein sequence ID" value="MBZ5709849.1"/>
    <property type="molecule type" value="Genomic_DNA"/>
</dbReference>
<gene>
    <name evidence="1" type="ORF">K7C98_11335</name>
</gene>
<protein>
    <submittedName>
        <fullName evidence="1">Uncharacterized protein</fullName>
    </submittedName>
</protein>
<reference evidence="1" key="1">
    <citation type="submission" date="2021-08" db="EMBL/GenBank/DDBJ databases">
        <authorList>
            <person name="Stevens D.C."/>
        </authorList>
    </citation>
    <scope>NUCLEOTIDE SEQUENCE</scope>
    <source>
        <strain evidence="1">DSM 53165</strain>
    </source>
</reference>
<sequence length="200" mass="21994">MWKKLAIFLLVLLLFAGGVVVYLWLQVTALPDWYTELAAESAVVPVEGPDGKLQWVPASAHTGRKELRNFHRKAARSAPEVKEVIKASRATFEDGKLEAGVVADLRKLPTEKMSGDQQGLFERARQAFPSLTERDVYIGVEDPSPVLKNGKIGVGPSARVKIGEFTYSLDGAAEKLGMTPDKLRAELEKHMRELGVEAPD</sequence>
<keyword evidence="2" id="KW-1185">Reference proteome</keyword>
<proteinExistence type="predicted"/>